<evidence type="ECO:0000256" key="5">
    <source>
        <dbReference type="ARBA" id="ARBA00023239"/>
    </source>
</evidence>
<name>A0A1X7ETX2_9BACT</name>
<dbReference type="HAMAP" id="MF_01224_B">
    <property type="entry name" value="MoaC_B"/>
    <property type="match status" value="1"/>
</dbReference>
<dbReference type="InterPro" id="IPR002820">
    <property type="entry name" value="Mopterin_CF_biosynth-C_dom"/>
</dbReference>
<gene>
    <name evidence="7" type="primary">moaC</name>
    <name evidence="9" type="ORF">SAMN06295933_3335</name>
</gene>
<dbReference type="RefSeq" id="WP_085104293.1">
    <property type="nucleotide sequence ID" value="NZ_FWZU01000006.1"/>
</dbReference>
<dbReference type="AlphaFoldDB" id="A0A1X7ETX2"/>
<feature type="domain" description="Molybdopterin cofactor biosynthesis C (MoaC)" evidence="8">
    <location>
        <begin position="15"/>
        <end position="150"/>
    </location>
</feature>
<dbReference type="PANTHER" id="PTHR22960:SF29">
    <property type="entry name" value="CYCLIC PYRANOPTERIN MONOPHOSPHATE SYNTHASE"/>
    <property type="match status" value="1"/>
</dbReference>
<dbReference type="InterPro" id="IPR036522">
    <property type="entry name" value="MoaC_sf"/>
</dbReference>
<evidence type="ECO:0000256" key="1">
    <source>
        <dbReference type="ARBA" id="ARBA00001637"/>
    </source>
</evidence>
<dbReference type="Gene3D" id="3.30.70.640">
    <property type="entry name" value="Molybdopterin cofactor biosynthesis C (MoaC) domain"/>
    <property type="match status" value="1"/>
</dbReference>
<evidence type="ECO:0000256" key="7">
    <source>
        <dbReference type="HAMAP-Rule" id="MF_01224"/>
    </source>
</evidence>
<feature type="binding site" evidence="7">
    <location>
        <begin position="113"/>
        <end position="114"/>
    </location>
    <ligand>
        <name>substrate</name>
    </ligand>
</feature>
<feature type="binding site" evidence="7">
    <location>
        <begin position="75"/>
        <end position="77"/>
    </location>
    <ligand>
        <name>substrate</name>
    </ligand>
</feature>
<sequence>MSEFSHLDADGNAVMVDVSAKKDTIRKAVAKGKVLLNQKTFEMLQKNALPKGDALNTAKIAGIMGAKETHRLIPLCHPLAISYVDVRFNVDDKNHLIEIEAEARTTGKTGIEMEALIAVQIAAATIYDMCKAVQKDVVITDCRLVYKEGGKSGIFKAE</sequence>
<dbReference type="NCBIfam" id="TIGR00581">
    <property type="entry name" value="moaC"/>
    <property type="match status" value="1"/>
</dbReference>
<comment type="pathway">
    <text evidence="2 7">Cofactor biosynthesis; molybdopterin biosynthesis.</text>
</comment>
<dbReference type="Proteomes" id="UP000192906">
    <property type="component" value="Unassembled WGS sequence"/>
</dbReference>
<comment type="catalytic activity">
    <reaction evidence="1 7">
        <text>(8S)-3',8-cyclo-7,8-dihydroguanosine 5'-triphosphate = cyclic pyranopterin phosphate + diphosphate</text>
        <dbReference type="Rhea" id="RHEA:49580"/>
        <dbReference type="ChEBI" id="CHEBI:33019"/>
        <dbReference type="ChEBI" id="CHEBI:59648"/>
        <dbReference type="ChEBI" id="CHEBI:131766"/>
        <dbReference type="EC" id="4.6.1.17"/>
    </reaction>
</comment>
<evidence type="ECO:0000256" key="4">
    <source>
        <dbReference type="ARBA" id="ARBA00023150"/>
    </source>
</evidence>
<comment type="similarity">
    <text evidence="7">Belongs to the MoaC family.</text>
</comment>
<dbReference type="Pfam" id="PF01967">
    <property type="entry name" value="MoaC"/>
    <property type="match status" value="1"/>
</dbReference>
<dbReference type="EC" id="4.6.1.17" evidence="3 7"/>
<accession>A0A1X7ETX2</accession>
<dbReference type="GO" id="GO:0061799">
    <property type="term" value="F:cyclic pyranopterin monophosphate synthase activity"/>
    <property type="evidence" value="ECO:0007669"/>
    <property type="project" value="UniProtKB-UniRule"/>
</dbReference>
<keyword evidence="5 7" id="KW-0456">Lyase</keyword>
<dbReference type="NCBIfam" id="NF006870">
    <property type="entry name" value="PRK09364.1"/>
    <property type="match status" value="1"/>
</dbReference>
<dbReference type="OrthoDB" id="9794429at2"/>
<comment type="function">
    <text evidence="6 7">Catalyzes the conversion of (8S)-3',8-cyclo-7,8-dihydroguanosine 5'-triphosphate to cyclic pyranopterin monophosphate (cPMP).</text>
</comment>
<organism evidence="9 10">
    <name type="scientific">Desulfovibrio gilichinskyi</name>
    <dbReference type="NCBI Taxonomy" id="1519643"/>
    <lineage>
        <taxon>Bacteria</taxon>
        <taxon>Pseudomonadati</taxon>
        <taxon>Thermodesulfobacteriota</taxon>
        <taxon>Desulfovibrionia</taxon>
        <taxon>Desulfovibrionales</taxon>
        <taxon>Desulfovibrionaceae</taxon>
        <taxon>Desulfovibrio</taxon>
    </lineage>
</organism>
<dbReference type="InterPro" id="IPR023045">
    <property type="entry name" value="MoaC"/>
</dbReference>
<dbReference type="CDD" id="cd01420">
    <property type="entry name" value="MoaC_PE"/>
    <property type="match status" value="1"/>
</dbReference>
<dbReference type="GO" id="GO:0006777">
    <property type="term" value="P:Mo-molybdopterin cofactor biosynthetic process"/>
    <property type="evidence" value="ECO:0007669"/>
    <property type="project" value="UniProtKB-UniRule"/>
</dbReference>
<dbReference type="STRING" id="1519643.SAMN06295933_3335"/>
<keyword evidence="10" id="KW-1185">Reference proteome</keyword>
<feature type="active site" evidence="7">
    <location>
        <position position="128"/>
    </location>
</feature>
<comment type="subunit">
    <text evidence="7">Homohexamer; trimer of dimers.</text>
</comment>
<dbReference type="InterPro" id="IPR047594">
    <property type="entry name" value="MoaC_bact/euk"/>
</dbReference>
<dbReference type="SUPFAM" id="SSF55040">
    <property type="entry name" value="Molybdenum cofactor biosynthesis protein C, MoaC"/>
    <property type="match status" value="1"/>
</dbReference>
<evidence type="ECO:0000256" key="6">
    <source>
        <dbReference type="ARBA" id="ARBA00055087"/>
    </source>
</evidence>
<keyword evidence="4 7" id="KW-0501">Molybdenum cofactor biosynthesis</keyword>
<evidence type="ECO:0000256" key="3">
    <source>
        <dbReference type="ARBA" id="ARBA00012575"/>
    </source>
</evidence>
<evidence type="ECO:0000313" key="10">
    <source>
        <dbReference type="Proteomes" id="UP000192906"/>
    </source>
</evidence>
<dbReference type="EMBL" id="FWZU01000006">
    <property type="protein sequence ID" value="SMF39510.1"/>
    <property type="molecule type" value="Genomic_DNA"/>
</dbReference>
<evidence type="ECO:0000259" key="8">
    <source>
        <dbReference type="Pfam" id="PF01967"/>
    </source>
</evidence>
<evidence type="ECO:0000256" key="2">
    <source>
        <dbReference type="ARBA" id="ARBA00005046"/>
    </source>
</evidence>
<protein>
    <recommendedName>
        <fullName evidence="3 7">Cyclic pyranopterin monophosphate synthase</fullName>
        <ecNumber evidence="3 7">4.6.1.17</ecNumber>
    </recommendedName>
    <alternativeName>
        <fullName evidence="7">Molybdenum cofactor biosynthesis protein C</fullName>
    </alternativeName>
</protein>
<proteinExistence type="inferred from homology"/>
<evidence type="ECO:0000313" key="9">
    <source>
        <dbReference type="EMBL" id="SMF39510.1"/>
    </source>
</evidence>
<dbReference type="UniPathway" id="UPA00344"/>
<dbReference type="PANTHER" id="PTHR22960">
    <property type="entry name" value="MOLYBDOPTERIN COFACTOR SYNTHESIS PROTEIN A"/>
    <property type="match status" value="1"/>
</dbReference>
<reference evidence="10" key="1">
    <citation type="submission" date="2017-04" db="EMBL/GenBank/DDBJ databases">
        <authorList>
            <person name="Varghese N."/>
            <person name="Submissions S."/>
        </authorList>
    </citation>
    <scope>NUCLEOTIDE SEQUENCE [LARGE SCALE GENOMIC DNA]</scope>
    <source>
        <strain evidence="10">K3S</strain>
    </source>
</reference>
<dbReference type="InterPro" id="IPR050105">
    <property type="entry name" value="MoCo_biosynth_MoaA/MoaC"/>
</dbReference>